<gene>
    <name evidence="7 9" type="primary">recO</name>
    <name evidence="9" type="ORF">ACFQ4L_08940</name>
</gene>
<evidence type="ECO:0000256" key="7">
    <source>
        <dbReference type="HAMAP-Rule" id="MF_00201"/>
    </source>
</evidence>
<dbReference type="Gene3D" id="6.20.220.20">
    <property type="entry name" value="Recombination protein O, zinc-binding domain"/>
    <property type="match status" value="1"/>
</dbReference>
<keyword evidence="10" id="KW-1185">Reference proteome</keyword>
<dbReference type="Pfam" id="PF11967">
    <property type="entry name" value="RecO_N"/>
    <property type="match status" value="1"/>
</dbReference>
<dbReference type="RefSeq" id="WP_125578055.1">
    <property type="nucleotide sequence ID" value="NZ_JBHTOF010000098.1"/>
</dbReference>
<sequence length="264" mass="30240">MALIRDAEFRGLVMYRRDYKERDLLVQILTDKYAAKMFMVRGAKKANFKLQTAILPFTFANYVGQINLHGLSYITTTKSTAIFQNLTQDIVLQAYASYLLTLISSAFEENKPLGRYFDLLWSALTKMDQGTDAQLLTNLVEIKLLGLFGVEPHLQDCVVCHRSDLPLDYSETYGGLLCKDHWSMDSHRLHAQPKSVALMQGLAKIMPEQLGKIDLQSRTKKELQRILDNIYQDQVGLQLKSKKYLDEMTRLPEMKPRNANEPAD</sequence>
<dbReference type="InterPro" id="IPR012340">
    <property type="entry name" value="NA-bd_OB-fold"/>
</dbReference>
<dbReference type="InterPro" id="IPR003717">
    <property type="entry name" value="RecO"/>
</dbReference>
<dbReference type="Proteomes" id="UP001597244">
    <property type="component" value="Unassembled WGS sequence"/>
</dbReference>
<evidence type="ECO:0000259" key="8">
    <source>
        <dbReference type="Pfam" id="PF11967"/>
    </source>
</evidence>
<proteinExistence type="inferred from homology"/>
<evidence type="ECO:0000256" key="5">
    <source>
        <dbReference type="ARBA" id="ARBA00023204"/>
    </source>
</evidence>
<keyword evidence="5 7" id="KW-0234">DNA repair</keyword>
<dbReference type="SUPFAM" id="SSF57863">
    <property type="entry name" value="ArfGap/RecO-like zinc finger"/>
    <property type="match status" value="1"/>
</dbReference>
<evidence type="ECO:0000256" key="4">
    <source>
        <dbReference type="ARBA" id="ARBA00023172"/>
    </source>
</evidence>
<accession>A0ABW4DSF0</accession>
<dbReference type="InterPro" id="IPR042242">
    <property type="entry name" value="RecO_C"/>
</dbReference>
<dbReference type="NCBIfam" id="TIGR00613">
    <property type="entry name" value="reco"/>
    <property type="match status" value="1"/>
</dbReference>
<dbReference type="EMBL" id="JBHTOF010000098">
    <property type="protein sequence ID" value="MFD1466185.1"/>
    <property type="molecule type" value="Genomic_DNA"/>
</dbReference>
<comment type="caution">
    <text evidence="9">The sequence shown here is derived from an EMBL/GenBank/DDBJ whole genome shotgun (WGS) entry which is preliminary data.</text>
</comment>
<dbReference type="HAMAP" id="MF_00201">
    <property type="entry name" value="RecO"/>
    <property type="match status" value="1"/>
</dbReference>
<dbReference type="PANTHER" id="PTHR33991:SF1">
    <property type="entry name" value="DNA REPAIR PROTEIN RECO"/>
    <property type="match status" value="1"/>
</dbReference>
<dbReference type="Pfam" id="PF02565">
    <property type="entry name" value="RecO_C"/>
    <property type="match status" value="1"/>
</dbReference>
<dbReference type="SUPFAM" id="SSF50249">
    <property type="entry name" value="Nucleic acid-binding proteins"/>
    <property type="match status" value="1"/>
</dbReference>
<evidence type="ECO:0000313" key="9">
    <source>
        <dbReference type="EMBL" id="MFD1466185.1"/>
    </source>
</evidence>
<evidence type="ECO:0000256" key="3">
    <source>
        <dbReference type="ARBA" id="ARBA00022763"/>
    </source>
</evidence>
<evidence type="ECO:0000256" key="6">
    <source>
        <dbReference type="ARBA" id="ARBA00033409"/>
    </source>
</evidence>
<dbReference type="InterPro" id="IPR022572">
    <property type="entry name" value="DNA_rep/recomb_RecO_N"/>
</dbReference>
<protein>
    <recommendedName>
        <fullName evidence="2 7">DNA repair protein RecO</fullName>
    </recommendedName>
    <alternativeName>
        <fullName evidence="6 7">Recombination protein O</fullName>
    </alternativeName>
</protein>
<keyword evidence="3 7" id="KW-0227">DNA damage</keyword>
<dbReference type="PANTHER" id="PTHR33991">
    <property type="entry name" value="DNA REPAIR PROTEIN RECO"/>
    <property type="match status" value="1"/>
</dbReference>
<reference evidence="10" key="1">
    <citation type="journal article" date="2019" name="Int. J. Syst. Evol. Microbiol.">
        <title>The Global Catalogue of Microorganisms (GCM) 10K type strain sequencing project: providing services to taxonomists for standard genome sequencing and annotation.</title>
        <authorList>
            <consortium name="The Broad Institute Genomics Platform"/>
            <consortium name="The Broad Institute Genome Sequencing Center for Infectious Disease"/>
            <person name="Wu L."/>
            <person name="Ma J."/>
        </authorList>
    </citation>
    <scope>NUCLEOTIDE SEQUENCE [LARGE SCALE GENOMIC DNA]</scope>
    <source>
        <strain evidence="10">CCM 8951</strain>
    </source>
</reference>
<comment type="similarity">
    <text evidence="1 7">Belongs to the RecO family.</text>
</comment>
<dbReference type="Gene3D" id="2.40.50.140">
    <property type="entry name" value="Nucleic acid-binding proteins"/>
    <property type="match status" value="1"/>
</dbReference>
<comment type="function">
    <text evidence="7">Involved in DNA repair and RecF pathway recombination.</text>
</comment>
<dbReference type="InterPro" id="IPR037278">
    <property type="entry name" value="ARFGAP/RecO"/>
</dbReference>
<dbReference type="Gene3D" id="1.20.1440.120">
    <property type="entry name" value="Recombination protein O, C-terminal domain"/>
    <property type="match status" value="1"/>
</dbReference>
<evidence type="ECO:0000256" key="1">
    <source>
        <dbReference type="ARBA" id="ARBA00007452"/>
    </source>
</evidence>
<feature type="domain" description="DNA replication/recombination mediator RecO N-terminal" evidence="8">
    <location>
        <begin position="7"/>
        <end position="81"/>
    </location>
</feature>
<evidence type="ECO:0000256" key="2">
    <source>
        <dbReference type="ARBA" id="ARBA00021310"/>
    </source>
</evidence>
<organism evidence="9 10">
    <name type="scientific">Lapidilactobacillus mulanensis</name>
    <dbReference type="NCBI Taxonomy" id="2485999"/>
    <lineage>
        <taxon>Bacteria</taxon>
        <taxon>Bacillati</taxon>
        <taxon>Bacillota</taxon>
        <taxon>Bacilli</taxon>
        <taxon>Lactobacillales</taxon>
        <taxon>Lactobacillaceae</taxon>
        <taxon>Lapidilactobacillus</taxon>
    </lineage>
</organism>
<evidence type="ECO:0000313" key="10">
    <source>
        <dbReference type="Proteomes" id="UP001597244"/>
    </source>
</evidence>
<keyword evidence="4 7" id="KW-0233">DNA recombination</keyword>
<name>A0ABW4DSF0_9LACO</name>